<feature type="domain" description="SGNH hydrolase-type esterase" evidence="1">
    <location>
        <begin position="8"/>
        <end position="113"/>
    </location>
</feature>
<dbReference type="InterPro" id="IPR036514">
    <property type="entry name" value="SGNH_hydro_sf"/>
</dbReference>
<reference evidence="2 3" key="1">
    <citation type="submission" date="2023-11" db="EMBL/GenBank/DDBJ databases">
        <title>Coraliomargarita sp. nov., isolated from marine algae.</title>
        <authorList>
            <person name="Lee J.K."/>
            <person name="Baek J.H."/>
            <person name="Kim J.M."/>
            <person name="Choi D.G."/>
            <person name="Jeon C.O."/>
        </authorList>
    </citation>
    <scope>NUCLEOTIDE SEQUENCE [LARGE SCALE GENOMIC DNA]</scope>
    <source>
        <strain evidence="2 3">J2-16</strain>
    </source>
</reference>
<dbReference type="GO" id="GO:0016787">
    <property type="term" value="F:hydrolase activity"/>
    <property type="evidence" value="ECO:0007669"/>
    <property type="project" value="UniProtKB-KW"/>
</dbReference>
<dbReference type="PANTHER" id="PTHR30383:SF26">
    <property type="entry name" value="SGNH HYDROLASE-TYPE ESTERASE DOMAIN-CONTAINING PROTEIN"/>
    <property type="match status" value="1"/>
</dbReference>
<proteinExistence type="predicted"/>
<organism evidence="2 3">
    <name type="scientific">Coraliomargarita algicola</name>
    <dbReference type="NCBI Taxonomy" id="3092156"/>
    <lineage>
        <taxon>Bacteria</taxon>
        <taxon>Pseudomonadati</taxon>
        <taxon>Verrucomicrobiota</taxon>
        <taxon>Opitutia</taxon>
        <taxon>Puniceicoccales</taxon>
        <taxon>Coraliomargaritaceae</taxon>
        <taxon>Coraliomargarita</taxon>
    </lineage>
</organism>
<keyword evidence="2" id="KW-0378">Hydrolase</keyword>
<accession>A0ABZ0RLY8</accession>
<dbReference type="Gene3D" id="3.40.50.1110">
    <property type="entry name" value="SGNH hydrolase"/>
    <property type="match status" value="1"/>
</dbReference>
<sequence>MDIWLGDGDWDLITFNFGIHDRRASDAAYEKRLVQIVKRLKATDAKLVWVNTTPVPEGANEYVAGAVDRLNKVAAAIMKEQNIPVLDMNRAITPLLAQYQLPENCHFKEEGYQFMGKLLADKVLAELPSSTENSQ</sequence>
<evidence type="ECO:0000259" key="1">
    <source>
        <dbReference type="Pfam" id="PF13472"/>
    </source>
</evidence>
<keyword evidence="3" id="KW-1185">Reference proteome</keyword>
<dbReference type="InterPro" id="IPR051532">
    <property type="entry name" value="Ester_Hydrolysis_Enzymes"/>
</dbReference>
<name>A0ABZ0RLY8_9BACT</name>
<dbReference type="CDD" id="cd00229">
    <property type="entry name" value="SGNH_hydrolase"/>
    <property type="match status" value="1"/>
</dbReference>
<evidence type="ECO:0000313" key="3">
    <source>
        <dbReference type="Proteomes" id="UP001324993"/>
    </source>
</evidence>
<dbReference type="PANTHER" id="PTHR30383">
    <property type="entry name" value="THIOESTERASE 1/PROTEASE 1/LYSOPHOSPHOLIPASE L1"/>
    <property type="match status" value="1"/>
</dbReference>
<dbReference type="EMBL" id="CP138858">
    <property type="protein sequence ID" value="WPJ96249.1"/>
    <property type="molecule type" value="Genomic_DNA"/>
</dbReference>
<dbReference type="RefSeq" id="WP_319833112.1">
    <property type="nucleotide sequence ID" value="NZ_CP138858.1"/>
</dbReference>
<dbReference type="SUPFAM" id="SSF52266">
    <property type="entry name" value="SGNH hydrolase"/>
    <property type="match status" value="1"/>
</dbReference>
<evidence type="ECO:0000313" key="2">
    <source>
        <dbReference type="EMBL" id="WPJ96249.1"/>
    </source>
</evidence>
<dbReference type="Proteomes" id="UP001324993">
    <property type="component" value="Chromosome"/>
</dbReference>
<dbReference type="InterPro" id="IPR013830">
    <property type="entry name" value="SGNH_hydro"/>
</dbReference>
<protein>
    <submittedName>
        <fullName evidence="2">SGNH/GDSL hydrolase family protein</fullName>
    </submittedName>
</protein>
<gene>
    <name evidence="2" type="ORF">SH580_00850</name>
</gene>
<dbReference type="Pfam" id="PF13472">
    <property type="entry name" value="Lipase_GDSL_2"/>
    <property type="match status" value="1"/>
</dbReference>